<feature type="disulfide bond" evidence="16">
    <location>
        <begin position="939"/>
        <end position="949"/>
    </location>
</feature>
<keyword evidence="13 16" id="KW-1015">Disulfide bond</keyword>
<feature type="domain" description="EGF-like" evidence="21">
    <location>
        <begin position="334"/>
        <end position="371"/>
    </location>
</feature>
<comment type="caution">
    <text evidence="16">Lacks conserved residue(s) required for the propagation of feature annotation.</text>
</comment>
<dbReference type="CDD" id="cd00054">
    <property type="entry name" value="EGF_CA"/>
    <property type="match status" value="23"/>
</dbReference>
<dbReference type="GO" id="GO:0016324">
    <property type="term" value="C:apical plasma membrane"/>
    <property type="evidence" value="ECO:0007669"/>
    <property type="project" value="UniProtKB-SubCell"/>
</dbReference>
<dbReference type="InterPro" id="IPR049883">
    <property type="entry name" value="NOTCH1_EGF-like"/>
</dbReference>
<feature type="disulfide bond" evidence="16">
    <location>
        <begin position="514"/>
        <end position="523"/>
    </location>
</feature>
<dbReference type="GO" id="GO:0048565">
    <property type="term" value="P:digestive tract development"/>
    <property type="evidence" value="ECO:0007669"/>
    <property type="project" value="UniProtKB-ARBA"/>
</dbReference>
<feature type="domain" description="EGF-like" evidence="21">
    <location>
        <begin position="642"/>
        <end position="678"/>
    </location>
</feature>
<dbReference type="InterPro" id="IPR001791">
    <property type="entry name" value="Laminin_G"/>
</dbReference>
<evidence type="ECO:0000313" key="22">
    <source>
        <dbReference type="EMBL" id="KAJ1520912.1"/>
    </source>
</evidence>
<dbReference type="GO" id="GO:0005509">
    <property type="term" value="F:calcium ion binding"/>
    <property type="evidence" value="ECO:0007669"/>
    <property type="project" value="InterPro"/>
</dbReference>
<keyword evidence="6 19" id="KW-0732">Signal</keyword>
<feature type="region of interest" description="Disordered" evidence="17">
    <location>
        <begin position="1"/>
        <end position="21"/>
    </location>
</feature>
<keyword evidence="4 16" id="KW-0245">EGF-like domain</keyword>
<name>A0AAV7X928_9NEOP</name>
<feature type="disulfide bond" evidence="16">
    <location>
        <begin position="960"/>
        <end position="969"/>
    </location>
</feature>
<evidence type="ECO:0000256" key="4">
    <source>
        <dbReference type="ARBA" id="ARBA00022536"/>
    </source>
</evidence>
<dbReference type="PANTHER" id="PTHR24049:SF22">
    <property type="entry name" value="DROSOPHILA CRUMBS HOMOLOG"/>
    <property type="match status" value="1"/>
</dbReference>
<dbReference type="GO" id="GO:0010160">
    <property type="term" value="P:formation of animal organ boundary"/>
    <property type="evidence" value="ECO:0007669"/>
    <property type="project" value="UniProtKB-ARBA"/>
</dbReference>
<feature type="domain" description="EGF-like" evidence="21">
    <location>
        <begin position="757"/>
        <end position="793"/>
    </location>
</feature>
<feature type="disulfide bond" evidence="16">
    <location>
        <begin position="241"/>
        <end position="250"/>
    </location>
</feature>
<feature type="domain" description="Laminin G" evidence="20">
    <location>
        <begin position="1536"/>
        <end position="1794"/>
    </location>
</feature>
<feature type="domain" description="EGF-like" evidence="21">
    <location>
        <begin position="972"/>
        <end position="1008"/>
    </location>
</feature>
<dbReference type="Pfam" id="PF00054">
    <property type="entry name" value="Laminin_G_1"/>
    <property type="match status" value="2"/>
</dbReference>
<feature type="domain" description="EGF-like" evidence="21">
    <location>
        <begin position="526"/>
        <end position="562"/>
    </location>
</feature>
<dbReference type="PROSITE" id="PS01187">
    <property type="entry name" value="EGF_CA"/>
    <property type="match status" value="9"/>
</dbReference>
<feature type="signal peptide" evidence="19">
    <location>
        <begin position="1"/>
        <end position="44"/>
    </location>
</feature>
<feature type="disulfide bond" evidence="16">
    <location>
        <begin position="745"/>
        <end position="754"/>
    </location>
</feature>
<feature type="domain" description="Laminin G" evidence="20">
    <location>
        <begin position="46"/>
        <end position="206"/>
    </location>
</feature>
<evidence type="ECO:0000256" key="11">
    <source>
        <dbReference type="ARBA" id="ARBA00022989"/>
    </source>
</evidence>
<dbReference type="GO" id="GO:0007219">
    <property type="term" value="P:Notch signaling pathway"/>
    <property type="evidence" value="ECO:0007669"/>
    <property type="project" value="UniProtKB-KW"/>
</dbReference>
<feature type="domain" description="EGF-like" evidence="21">
    <location>
        <begin position="1950"/>
        <end position="1985"/>
    </location>
</feature>
<feature type="domain" description="Laminin G" evidence="20">
    <location>
        <begin position="1053"/>
        <end position="1224"/>
    </location>
</feature>
<feature type="chain" id="PRO_5043843576" description="Protein crumbs" evidence="19">
    <location>
        <begin position="45"/>
        <end position="2184"/>
    </location>
</feature>
<feature type="disulfide bond" evidence="16">
    <location>
        <begin position="998"/>
        <end position="1007"/>
    </location>
</feature>
<evidence type="ECO:0000256" key="12">
    <source>
        <dbReference type="ARBA" id="ARBA00023136"/>
    </source>
</evidence>
<evidence type="ECO:0000256" key="8">
    <source>
        <dbReference type="ARBA" id="ARBA00022782"/>
    </source>
</evidence>
<sequence>MLLCSGGRERRRSGSSSSGGKLTLSSLSLLGAALLCCALPAVAAASTAPEAYFDGAVFVQLMTPVSLRGHIGLSFRTCEGGQLFKQSRGPSSLSLEVRDDGLVLRVATAAGKQLEARVAAHLLDNAWHTVNLLYRLGNLTLTVMGHSQVVANSTYNSEILAEDVLSRGDATLRVGDGFLGCILQGPSLVFDSTNVLADKKVKWGSCPLNEISCSKVDHCINEPCLRHGVCFSLPDRYDCRCSARYSGKNCEVDNGSPCRLNPCQNNGLCTEDAMGNYKCVCGPSHTGQHCETEISSHICENNPCQNNGTCRVSPGNRYDCSCTPGFSGTNCEINNNECLSNPCQNGGSCQDGINNYTCICTRTGYTGPNCDININECEANPCLNHGICFDNYGSYTCQCKPGFAGQNCEQNLNECSSAPCLNNGLCIDVVGSYKCHCEHGFTGRNCETDINECESANCPPNSECIDNIGSYQCVCKDGLTGKPPNCSEVNVCTSSPCENGGTCLVVGDHFNCSCITGFTGKMCEVNIDECALNPCLNGGTCTDQIGGYTCNCSDEFMGDNCEVEFNACDDKPCKNGGSCVTQPRRREYYCECAPGFSGLVCSTNIDDCANVTCPVGRECVDLVNQYECRCPPGYSGDNCTLDVDYCASSPCKNNGMCRNVGGSFECSCPDGYQGRRCDQDVDECKQRENICNNGICVNKFGGYDCFCRPGFTGTNCDLDFDECLSRPCQNNAICENLINSFNCICTPGYTGRECGIDINECDSNPCQNNATCIDGIATFSCMCPPGLTGLLCETNIDDCESSPCWNNGLCIDGINSFTCDCSDTGFNGMRCENNIDDCLSNPCTNGAQCIDGIKDYTCDCFTGYLGKNCEIDFNDCESAPCQYGGTCLQKSNSSLYQYDDPRLPAIFSDKFSFENASGYVCLCVPGTTGVNCEVNINECESNPCRWGNCVDKIGHYECECEEGFKGAHCEIDIDECEINRPCVHGTCLDRRANYFCECTPKYGGKNCSVELHGCDENHCKNNGTCKPYLENETQHKFNCTCTNGFHGDLCDKVTTMSLNGKSYTQVQTTREEGYDIQFRFKTTLSDGLLAIGKGSTFYILELVNGKLNLHSSLLNKWEGVFIGSSLNDSNWQKVFVAINASHLVLAANEEQTIYPINPIIEGTGAPHSSFPTTYLGGTISSLRRLTHGPPSFVGCVEDVVINGNWVLPEYTTSSVLLEGIDMGCPRTAQCSPNPCQNGGHCKDLWSDFSCSCQRPFLGHRCQYNFTAATFGFENITDGLVTVNVYEQARRAVRSIVDISMFIRTRQSKGVIFQLGSLPTVAHQEQTQISAQLEGGELLVGIQFNGTAEGYTVGGVRLDDGSNHLIQVVRNGTLVQVKINGTEYFRKTISATGQLDVQVLYLGGVPPNSRVNFRPGGNQDQSNFKGIIQDVQISNGSRTMVTEFFPLKVDDVEVPVPFGTVLFPNDTVLEGVISDDTCSSNPCQHNGTCKITWNDFICECVRGYKGKTCQEMEFCQLQDCPKGSTCRNLNDGYECISNATFNGVNSSLSYSLESQDPLGSESTVNSVDIMYRTHHGGTLLHVSSESEEFFSVVALQGNITVAWKLGPKPGMARRLHKEHADGDWTTLKIQMKDRKLEAYFQQDEWSEETQTPSGHHFIEPDFPEDAWYHLVSNGKIFLGAGPSLSIASAGSSAVHPEQAPTRHSYLVYDHEIPDAPTATSSLDDNAVDFPPGKPSEESANSGGYFKGCLSEVRIGNLLLPFFTQDELKMENMTATKFFYLESPGNETNVVTDQGCILCFEQECQNGGKCKNYTESYVCSCPDGFEEDDCSVNTDECLDNNCKNNAVCEDGIANYTCSCQPGWEGWLCDTDIDECESNPCLNNGTCHNLLGRFECECTSEFEGPQCQFFKMVNCDSGPCKNGASCRDERNIRTKDNFTCSCAEGFVGYYCEQPYCMLEPCQQGGYCNTSQKIPFCDCPAGFTGRFCEENIDDCHIGNERISPCRNRGVCRDGIASYTCDCSGTGYTGSTCEEDVNECDSVRQLCGTGTCVNLMGTYRCECPESFCGDKCRLQDPCVENPCQFDGKCIEMCHSEPEYRCECTEGHIGKNCTDSPVYAANNAFDVAIIVAPIIGAILLLAAGGLIVFIMMARKKRATRGTYSPSQQEYCNPRVELDNVMKPPPEERLI</sequence>
<keyword evidence="3" id="KW-1003">Cell membrane</keyword>
<feature type="disulfide bond" evidence="16">
    <location>
        <begin position="783"/>
        <end position="792"/>
    </location>
</feature>
<feature type="domain" description="Laminin G" evidence="20">
    <location>
        <begin position="1269"/>
        <end position="1477"/>
    </location>
</feature>
<dbReference type="Proteomes" id="UP001075354">
    <property type="component" value="Chromosome 14"/>
</dbReference>
<keyword evidence="2" id="KW-0217">Developmental protein</keyword>
<feature type="domain" description="EGF-like" evidence="21">
    <location>
        <begin position="1473"/>
        <end position="1509"/>
    </location>
</feature>
<feature type="domain" description="EGF-like" evidence="21">
    <location>
        <begin position="411"/>
        <end position="447"/>
    </location>
</feature>
<feature type="disulfide bond" evidence="16">
    <location>
        <begin position="1819"/>
        <end position="1828"/>
    </location>
</feature>
<feature type="domain" description="EGF-like" evidence="21">
    <location>
        <begin position="2031"/>
        <end position="2068"/>
    </location>
</feature>
<dbReference type="InterPro" id="IPR013032">
    <property type="entry name" value="EGF-like_CS"/>
</dbReference>
<feature type="domain" description="EGF-like" evidence="21">
    <location>
        <begin position="488"/>
        <end position="524"/>
    </location>
</feature>
<dbReference type="FunFam" id="2.10.25.10:FF:000173">
    <property type="entry name" value="Neurogenic locus notch protein 2"/>
    <property type="match status" value="1"/>
</dbReference>
<dbReference type="Gene3D" id="2.10.25.10">
    <property type="entry name" value="Laminin"/>
    <property type="match status" value="31"/>
</dbReference>
<keyword evidence="10" id="KW-0914">Notch signaling pathway</keyword>
<feature type="disulfide bond" evidence="16">
    <location>
        <begin position="1499"/>
        <end position="1508"/>
    </location>
</feature>
<feature type="disulfide bond" evidence="16">
    <location>
        <begin position="437"/>
        <end position="446"/>
    </location>
</feature>
<dbReference type="GO" id="GO:0032991">
    <property type="term" value="C:protein-containing complex"/>
    <property type="evidence" value="ECO:0007669"/>
    <property type="project" value="UniProtKB-ARBA"/>
</dbReference>
<dbReference type="InterPro" id="IPR001881">
    <property type="entry name" value="EGF-like_Ca-bd_dom"/>
</dbReference>
<dbReference type="GO" id="GO:0008347">
    <property type="term" value="P:glial cell migration"/>
    <property type="evidence" value="ECO:0007669"/>
    <property type="project" value="UniProtKB-ARBA"/>
</dbReference>
<dbReference type="Pfam" id="PF07645">
    <property type="entry name" value="EGF_CA"/>
    <property type="match status" value="3"/>
</dbReference>
<feature type="domain" description="EGF-like" evidence="21">
    <location>
        <begin position="295"/>
        <end position="332"/>
    </location>
</feature>
<dbReference type="FunFam" id="2.10.25.10:FF:000472">
    <property type="entry name" value="Uncharacterized protein, isoform A"/>
    <property type="match status" value="2"/>
</dbReference>
<evidence type="ECO:0000256" key="17">
    <source>
        <dbReference type="SAM" id="MobiDB-lite"/>
    </source>
</evidence>
<feature type="disulfide bond" evidence="16">
    <location>
        <begin position="923"/>
        <end position="932"/>
    </location>
</feature>
<feature type="disulfide bond" evidence="16">
    <location>
        <begin position="573"/>
        <end position="590"/>
    </location>
</feature>
<feature type="domain" description="EGF-like" evidence="21">
    <location>
        <begin position="834"/>
        <end position="870"/>
    </location>
</feature>
<dbReference type="FunFam" id="2.10.25.10:FF:000208">
    <property type="entry name" value="Crumbs 2, cell polarity complex component"/>
    <property type="match status" value="1"/>
</dbReference>
<dbReference type="GO" id="GO:0048608">
    <property type="term" value="P:reproductive structure development"/>
    <property type="evidence" value="ECO:0007669"/>
    <property type="project" value="UniProtKB-ARBA"/>
</dbReference>
<dbReference type="PROSITE" id="PS50025">
    <property type="entry name" value="LAM_G_DOMAIN"/>
    <property type="match status" value="4"/>
</dbReference>
<feature type="disulfide bond" evidence="16">
    <location>
        <begin position="860"/>
        <end position="869"/>
    </location>
</feature>
<feature type="domain" description="EGF-like" evidence="21">
    <location>
        <begin position="935"/>
        <end position="970"/>
    </location>
</feature>
<evidence type="ECO:0008006" key="24">
    <source>
        <dbReference type="Google" id="ProtNLM"/>
    </source>
</evidence>
<dbReference type="GO" id="GO:0050877">
    <property type="term" value="P:nervous system process"/>
    <property type="evidence" value="ECO:0007669"/>
    <property type="project" value="UniProtKB-ARBA"/>
</dbReference>
<dbReference type="FunFam" id="2.10.25.10:FF:000327">
    <property type="entry name" value="neurogenic locus notch homolog protein 4"/>
    <property type="match status" value="1"/>
</dbReference>
<feature type="disulfide bond" evidence="16">
    <location>
        <begin position="1041"/>
        <end position="1050"/>
    </location>
</feature>
<keyword evidence="8" id="KW-0221">Differentiation</keyword>
<comment type="subcellular location">
    <subcellularLocation>
        <location evidence="1">Apical cell membrane</location>
        <topology evidence="1">Single-pass type I membrane protein</topology>
    </subcellularLocation>
</comment>
<dbReference type="Pfam" id="PF02210">
    <property type="entry name" value="Laminin_G_2"/>
    <property type="match status" value="2"/>
</dbReference>
<feature type="domain" description="EGF-like" evidence="21">
    <location>
        <begin position="215"/>
        <end position="251"/>
    </location>
</feature>
<accession>A0AAV7X928</accession>
<feature type="domain" description="EGF-like" evidence="21">
    <location>
        <begin position="1869"/>
        <end position="1905"/>
    </location>
</feature>
<comment type="similarity">
    <text evidence="15">Belongs to the Crumbs protein family.</text>
</comment>
<feature type="disulfide bond" evidence="16">
    <location>
        <begin position="592"/>
        <end position="601"/>
    </location>
</feature>
<feature type="disulfide bond" evidence="16">
    <location>
        <begin position="1895"/>
        <end position="1904"/>
    </location>
</feature>
<feature type="domain" description="EGF-like" evidence="21">
    <location>
        <begin position="2069"/>
        <end position="2108"/>
    </location>
</feature>
<dbReference type="InterPro" id="IPR051022">
    <property type="entry name" value="Notch_Cell-Fate_Det"/>
</dbReference>
<dbReference type="FunFam" id="2.10.25.10:FF:000080">
    <property type="entry name" value="Neurogenic locus notch 1"/>
    <property type="match status" value="1"/>
</dbReference>
<protein>
    <recommendedName>
        <fullName evidence="24">Protein crumbs</fullName>
    </recommendedName>
</protein>
<dbReference type="FunFam" id="2.10.25.10:FF:000031">
    <property type="entry name" value="neurogenic locus notch homolog protein 3"/>
    <property type="match status" value="1"/>
</dbReference>
<evidence type="ECO:0000259" key="21">
    <source>
        <dbReference type="PROSITE" id="PS50026"/>
    </source>
</evidence>
<dbReference type="InterPro" id="IPR000742">
    <property type="entry name" value="EGF"/>
</dbReference>
<dbReference type="PROSITE" id="PS01186">
    <property type="entry name" value="EGF_2"/>
    <property type="match status" value="18"/>
</dbReference>
<feature type="domain" description="EGF-like" evidence="21">
    <location>
        <begin position="1795"/>
        <end position="1829"/>
    </location>
</feature>
<dbReference type="SMART" id="SM00282">
    <property type="entry name" value="LamG"/>
    <property type="match status" value="4"/>
</dbReference>
<dbReference type="EMBL" id="JAPTSV010000014">
    <property type="protein sequence ID" value="KAJ1520912.1"/>
    <property type="molecule type" value="Genomic_DNA"/>
</dbReference>
<evidence type="ECO:0000256" key="3">
    <source>
        <dbReference type="ARBA" id="ARBA00022475"/>
    </source>
</evidence>
<feature type="disulfide bond" evidence="16">
    <location>
        <begin position="552"/>
        <end position="561"/>
    </location>
</feature>
<keyword evidence="5 18" id="KW-0812">Transmembrane</keyword>
<dbReference type="GO" id="GO:0007498">
    <property type="term" value="P:mesoderm development"/>
    <property type="evidence" value="ECO:0007669"/>
    <property type="project" value="UniProtKB-ARBA"/>
</dbReference>
<dbReference type="PROSITE" id="PS00010">
    <property type="entry name" value="ASX_HYDROXYL"/>
    <property type="match status" value="20"/>
</dbReference>
<organism evidence="22 23">
    <name type="scientific">Megalurothrips usitatus</name>
    <name type="common">bean blossom thrips</name>
    <dbReference type="NCBI Taxonomy" id="439358"/>
    <lineage>
        <taxon>Eukaryota</taxon>
        <taxon>Metazoa</taxon>
        <taxon>Ecdysozoa</taxon>
        <taxon>Arthropoda</taxon>
        <taxon>Hexapoda</taxon>
        <taxon>Insecta</taxon>
        <taxon>Pterygota</taxon>
        <taxon>Neoptera</taxon>
        <taxon>Paraneoptera</taxon>
        <taxon>Thysanoptera</taxon>
        <taxon>Terebrantia</taxon>
        <taxon>Thripoidea</taxon>
        <taxon>Thripidae</taxon>
        <taxon>Megalurothrips</taxon>
    </lineage>
</organism>
<feature type="domain" description="EGF-like" evidence="21">
    <location>
        <begin position="373"/>
        <end position="409"/>
    </location>
</feature>
<dbReference type="GO" id="GO:0048732">
    <property type="term" value="P:gland development"/>
    <property type="evidence" value="ECO:0007669"/>
    <property type="project" value="UniProtKB-ARBA"/>
</dbReference>
<dbReference type="PRINTS" id="PR00010">
    <property type="entry name" value="EGFBLOOD"/>
</dbReference>
<keyword evidence="7" id="KW-0677">Repeat</keyword>
<keyword evidence="23" id="KW-1185">Reference proteome</keyword>
<evidence type="ECO:0000313" key="23">
    <source>
        <dbReference type="Proteomes" id="UP001075354"/>
    </source>
</evidence>
<keyword evidence="14" id="KW-0325">Glycoprotein</keyword>
<comment type="caution">
    <text evidence="22">The sequence shown here is derived from an EMBL/GenBank/DDBJ whole genome shotgun (WGS) entry which is preliminary data.</text>
</comment>
<feature type="domain" description="EGF-like" evidence="21">
    <location>
        <begin position="872"/>
        <end position="933"/>
    </location>
</feature>
<dbReference type="SUPFAM" id="SSF57184">
    <property type="entry name" value="Growth factor receptor domain"/>
    <property type="match status" value="1"/>
</dbReference>
<dbReference type="Pfam" id="PF12661">
    <property type="entry name" value="hEGF"/>
    <property type="match status" value="4"/>
</dbReference>
<evidence type="ECO:0000256" key="2">
    <source>
        <dbReference type="ARBA" id="ARBA00022473"/>
    </source>
</evidence>
<dbReference type="PRINTS" id="PR01983">
    <property type="entry name" value="NOTCH"/>
</dbReference>
<evidence type="ECO:0000256" key="9">
    <source>
        <dbReference type="ARBA" id="ARBA00022843"/>
    </source>
</evidence>
<dbReference type="GO" id="GO:0009986">
    <property type="term" value="C:cell surface"/>
    <property type="evidence" value="ECO:0007669"/>
    <property type="project" value="UniProtKB-ARBA"/>
</dbReference>
<gene>
    <name evidence="22" type="ORF">ONE63_003992</name>
</gene>
<evidence type="ECO:0000256" key="18">
    <source>
        <dbReference type="SAM" id="Phobius"/>
    </source>
</evidence>
<feature type="domain" description="EGF-like" evidence="21">
    <location>
        <begin position="604"/>
        <end position="640"/>
    </location>
</feature>
<proteinExistence type="inferred from homology"/>
<evidence type="ECO:0000259" key="20">
    <source>
        <dbReference type="PROSITE" id="PS50025"/>
    </source>
</evidence>
<feature type="disulfide bond" evidence="16">
    <location>
        <begin position="322"/>
        <end position="331"/>
    </location>
</feature>
<dbReference type="FunFam" id="2.10.25.10:FF:000039">
    <property type="entry name" value="Crumbs cell polarity complex component 1"/>
    <property type="match status" value="1"/>
</dbReference>
<feature type="domain" description="EGF-like" evidence="21">
    <location>
        <begin position="564"/>
        <end position="602"/>
    </location>
</feature>
<feature type="domain" description="EGF-like" evidence="21">
    <location>
        <begin position="719"/>
        <end position="755"/>
    </location>
</feature>
<feature type="domain" description="EGF-like" evidence="21">
    <location>
        <begin position="1226"/>
        <end position="1262"/>
    </location>
</feature>
<keyword evidence="11 18" id="KW-1133">Transmembrane helix</keyword>
<reference evidence="22" key="1">
    <citation type="submission" date="2022-12" db="EMBL/GenBank/DDBJ databases">
        <title>Chromosome-level genome assembly of the bean flower thrips Megalurothrips usitatus.</title>
        <authorList>
            <person name="Ma L."/>
            <person name="Liu Q."/>
            <person name="Li H."/>
            <person name="Cai W."/>
        </authorList>
    </citation>
    <scope>NUCLEOTIDE SEQUENCE</scope>
    <source>
        <strain evidence="22">Cailab_2022a</strain>
    </source>
</reference>
<feature type="disulfide bond" evidence="16">
    <location>
        <begin position="1857"/>
        <end position="1866"/>
    </location>
</feature>
<dbReference type="InterPro" id="IPR013320">
    <property type="entry name" value="ConA-like_dom_sf"/>
</dbReference>
<evidence type="ECO:0000256" key="16">
    <source>
        <dbReference type="PROSITE-ProRule" id="PRU00076"/>
    </source>
</evidence>
<feature type="domain" description="EGF-like" evidence="21">
    <location>
        <begin position="1010"/>
        <end position="1051"/>
    </location>
</feature>
<feature type="disulfide bond" evidence="16">
    <location>
        <begin position="1252"/>
        <end position="1261"/>
    </location>
</feature>
<feature type="domain" description="EGF-like" evidence="21">
    <location>
        <begin position="1987"/>
        <end position="2029"/>
    </location>
</feature>
<feature type="disulfide bond" evidence="16">
    <location>
        <begin position="281"/>
        <end position="290"/>
    </location>
</feature>
<feature type="domain" description="EGF-like" evidence="21">
    <location>
        <begin position="449"/>
        <end position="487"/>
    </location>
</feature>
<evidence type="ECO:0000256" key="5">
    <source>
        <dbReference type="ARBA" id="ARBA00022692"/>
    </source>
</evidence>
<dbReference type="CDD" id="cd00110">
    <property type="entry name" value="LamG"/>
    <property type="match status" value="3"/>
</dbReference>
<feature type="disulfide bond" evidence="16">
    <location>
        <begin position="2058"/>
        <end position="2067"/>
    </location>
</feature>
<dbReference type="FunFam" id="2.10.25.10:FF:000368">
    <property type="entry name" value="Delta-like 3 (Drosophila), isoform CRA_b"/>
    <property type="match status" value="1"/>
</dbReference>
<dbReference type="Gene3D" id="2.60.120.200">
    <property type="match status" value="4"/>
</dbReference>
<feature type="disulfide bond" evidence="16">
    <location>
        <begin position="1939"/>
        <end position="1948"/>
    </location>
</feature>
<dbReference type="GO" id="GO:0010631">
    <property type="term" value="P:epithelial cell migration"/>
    <property type="evidence" value="ECO:0007669"/>
    <property type="project" value="UniProtKB-ARBA"/>
</dbReference>
<dbReference type="Pfam" id="PF00008">
    <property type="entry name" value="EGF"/>
    <property type="match status" value="16"/>
</dbReference>
<dbReference type="InterPro" id="IPR000152">
    <property type="entry name" value="EGF-type_Asp/Asn_hydroxyl_site"/>
</dbReference>
<dbReference type="FunFam" id="2.60.120.200:FF:000143">
    <property type="entry name" value="Crumbs, isoform D"/>
    <property type="match status" value="1"/>
</dbReference>
<dbReference type="FunFam" id="2.10.25.10:FF:000029">
    <property type="entry name" value="neurexin-1 isoform X1"/>
    <property type="match status" value="1"/>
</dbReference>
<feature type="disulfide bond" evidence="16">
    <location>
        <begin position="2098"/>
        <end position="2107"/>
    </location>
</feature>
<dbReference type="PANTHER" id="PTHR24049">
    <property type="entry name" value="CRUMBS FAMILY MEMBER"/>
    <property type="match status" value="1"/>
</dbReference>
<dbReference type="GO" id="GO:0007548">
    <property type="term" value="P:sex differentiation"/>
    <property type="evidence" value="ECO:0007669"/>
    <property type="project" value="UniProtKB-ARBA"/>
</dbReference>
<dbReference type="FunFam" id="2.10.25.10:FF:000004">
    <property type="entry name" value="Neurogenic locus notch 1"/>
    <property type="match status" value="2"/>
</dbReference>
<feature type="domain" description="EGF-like" evidence="21">
    <location>
        <begin position="1831"/>
        <end position="1867"/>
    </location>
</feature>
<evidence type="ECO:0000256" key="1">
    <source>
        <dbReference type="ARBA" id="ARBA00004247"/>
    </source>
</evidence>
<dbReference type="FunFam" id="2.10.25.10:FF:000122">
    <property type="entry name" value="Protein crumbs homolog 2"/>
    <property type="match status" value="3"/>
</dbReference>
<keyword evidence="9" id="KW-0832">Ubl conjugation</keyword>
<feature type="disulfide bond" evidence="16">
    <location>
        <begin position="630"/>
        <end position="639"/>
    </location>
</feature>
<dbReference type="SUPFAM" id="SSF49899">
    <property type="entry name" value="Concanavalin A-like lectins/glucanases"/>
    <property type="match status" value="4"/>
</dbReference>
<evidence type="ECO:0000256" key="13">
    <source>
        <dbReference type="ARBA" id="ARBA00023157"/>
    </source>
</evidence>
<feature type="disulfide bond" evidence="16">
    <location>
        <begin position="1975"/>
        <end position="1984"/>
    </location>
</feature>
<evidence type="ECO:0000256" key="10">
    <source>
        <dbReference type="ARBA" id="ARBA00022976"/>
    </source>
</evidence>
<feature type="domain" description="EGF-like" evidence="21">
    <location>
        <begin position="1510"/>
        <end position="1546"/>
    </location>
</feature>
<dbReference type="GO" id="GO:0048568">
    <property type="term" value="P:embryonic organ development"/>
    <property type="evidence" value="ECO:0007669"/>
    <property type="project" value="UniProtKB-ARBA"/>
</dbReference>
<dbReference type="GO" id="GO:0022407">
    <property type="term" value="P:regulation of cell-cell adhesion"/>
    <property type="evidence" value="ECO:0007669"/>
    <property type="project" value="UniProtKB-ARBA"/>
</dbReference>
<dbReference type="InterPro" id="IPR018097">
    <property type="entry name" value="EGF_Ca-bd_CS"/>
</dbReference>
<evidence type="ECO:0000256" key="15">
    <source>
        <dbReference type="ARBA" id="ARBA00060989"/>
    </source>
</evidence>
<feature type="domain" description="EGF-like" evidence="21">
    <location>
        <begin position="1908"/>
        <end position="1949"/>
    </location>
</feature>
<feature type="transmembrane region" description="Helical" evidence="18">
    <location>
        <begin position="2121"/>
        <end position="2144"/>
    </location>
</feature>
<feature type="domain" description="EGF-like" evidence="21">
    <location>
        <begin position="254"/>
        <end position="291"/>
    </location>
</feature>
<evidence type="ECO:0000256" key="6">
    <source>
        <dbReference type="ARBA" id="ARBA00022729"/>
    </source>
</evidence>
<feature type="domain" description="EGF-like" evidence="21">
    <location>
        <begin position="795"/>
        <end position="832"/>
    </location>
</feature>
<dbReference type="PROSITE" id="PS50026">
    <property type="entry name" value="EGF_3"/>
    <property type="match status" value="32"/>
</dbReference>
<dbReference type="PROSITE" id="PS00022">
    <property type="entry name" value="EGF_1"/>
    <property type="match status" value="26"/>
</dbReference>
<dbReference type="InterPro" id="IPR009030">
    <property type="entry name" value="Growth_fac_rcpt_cys_sf"/>
</dbReference>
<dbReference type="SMART" id="SM00179">
    <property type="entry name" value="EGF_CA"/>
    <property type="match status" value="28"/>
</dbReference>
<dbReference type="GO" id="GO:0048598">
    <property type="term" value="P:embryonic morphogenesis"/>
    <property type="evidence" value="ECO:0007669"/>
    <property type="project" value="UniProtKB-ARBA"/>
</dbReference>
<feature type="disulfide bond" evidence="16">
    <location>
        <begin position="668"/>
        <end position="677"/>
    </location>
</feature>
<dbReference type="SUPFAM" id="SSF57196">
    <property type="entry name" value="EGF/Laminin"/>
    <property type="match status" value="25"/>
</dbReference>
<feature type="disulfide bond" evidence="16">
    <location>
        <begin position="399"/>
        <end position="408"/>
    </location>
</feature>
<dbReference type="GO" id="GO:0051240">
    <property type="term" value="P:positive regulation of multicellular organismal process"/>
    <property type="evidence" value="ECO:0007669"/>
    <property type="project" value="UniProtKB-ARBA"/>
</dbReference>
<evidence type="ECO:0000256" key="14">
    <source>
        <dbReference type="ARBA" id="ARBA00023180"/>
    </source>
</evidence>
<evidence type="ECO:0000256" key="19">
    <source>
        <dbReference type="SAM" id="SignalP"/>
    </source>
</evidence>
<keyword evidence="12 18" id="KW-0472">Membrane</keyword>
<feature type="domain" description="EGF-like" evidence="21">
    <location>
        <begin position="680"/>
        <end position="717"/>
    </location>
</feature>
<feature type="disulfide bond" evidence="16">
    <location>
        <begin position="707"/>
        <end position="716"/>
    </location>
</feature>
<dbReference type="SMART" id="SM00181">
    <property type="entry name" value="EGF"/>
    <property type="match status" value="31"/>
</dbReference>
<evidence type="ECO:0000256" key="7">
    <source>
        <dbReference type="ARBA" id="ARBA00022737"/>
    </source>
</evidence>
<dbReference type="FunFam" id="2.10.25.10:FF:000100">
    <property type="entry name" value="neurogenic locus notch homolog protein 3"/>
    <property type="match status" value="1"/>
</dbReference>
<dbReference type="FunFam" id="2.10.25.10:FF:000063">
    <property type="entry name" value="Slit guidance ligand 2"/>
    <property type="match status" value="1"/>
</dbReference>